<dbReference type="GO" id="GO:0020037">
    <property type="term" value="F:heme binding"/>
    <property type="evidence" value="ECO:0007669"/>
    <property type="project" value="InterPro"/>
</dbReference>
<reference evidence="6 7" key="1">
    <citation type="submission" date="2020-06" db="EMBL/GenBank/DDBJ databases">
        <title>Genomic analysis of Salicibibacter sp. NKC21-4.</title>
        <authorList>
            <person name="Oh Y.J."/>
        </authorList>
    </citation>
    <scope>NUCLEOTIDE SEQUENCE [LARGE SCALE GENOMIC DNA]</scope>
    <source>
        <strain evidence="6 7">NKC21-4</strain>
    </source>
</reference>
<dbReference type="Gene3D" id="1.10.490.10">
    <property type="entry name" value="Globins"/>
    <property type="match status" value="1"/>
</dbReference>
<evidence type="ECO:0000313" key="7">
    <source>
        <dbReference type="Proteomes" id="UP000595349"/>
    </source>
</evidence>
<dbReference type="InterPro" id="IPR012292">
    <property type="entry name" value="Globin/Proto"/>
</dbReference>
<sequence length="439" mass="49066">MLFKQKNKEHMKLDISSSQGSINVNSGSDVEKQIKMIRLTTYDLQVIHALQPFVVEEIDTIVARFYENLEHEPSLLTIIQDKSSIEKLKKTLKNHIVEMFSGTVDESYLEKRRKIAHIHVRIGLQTKWYMCAFQELLLSLMDVIEKNVIRKEECLLSIRAVSKIMNLEQQLVIETYAAEEEKLRSGAEEQKVAVRDQVASASQNLAAISEETNASLQQLNAQSAEITSLAKTGAELSTLTEERAQTGKEQLNHQNENMSNIEGTVNNITKDVEALLELSKQMQEIVDIVTSIADQTNLLSLNATIEAARAGEHGRGFSVVAEEVRKLSDQTKSSVSNVSGLISNSNSQINTLTHSLEKIRRAVGKGKSGMEKTENHFKEIVQKMEETKTQNSNIESELISFNSAIDQLGEAFSEVAVSAESMATVSQEMSEARFIYEQS</sequence>
<dbReference type="PANTHER" id="PTHR32089">
    <property type="entry name" value="METHYL-ACCEPTING CHEMOTAXIS PROTEIN MCPB"/>
    <property type="match status" value="1"/>
</dbReference>
<dbReference type="SUPFAM" id="SSF58104">
    <property type="entry name" value="Methyl-accepting chemotaxis protein (MCP) signaling domain"/>
    <property type="match status" value="1"/>
</dbReference>
<dbReference type="GO" id="GO:0004888">
    <property type="term" value="F:transmembrane signaling receptor activity"/>
    <property type="evidence" value="ECO:0007669"/>
    <property type="project" value="InterPro"/>
</dbReference>
<dbReference type="Gene3D" id="1.10.287.950">
    <property type="entry name" value="Methyl-accepting chemotaxis protein"/>
    <property type="match status" value="1"/>
</dbReference>
<dbReference type="InterPro" id="IPR004090">
    <property type="entry name" value="Chemotax_Me-accpt_rcpt"/>
</dbReference>
<organism evidence="6 7">
    <name type="scientific">Salicibibacter cibi</name>
    <dbReference type="NCBI Taxonomy" id="2743001"/>
    <lineage>
        <taxon>Bacteria</taxon>
        <taxon>Bacillati</taxon>
        <taxon>Bacillota</taxon>
        <taxon>Bacilli</taxon>
        <taxon>Bacillales</taxon>
        <taxon>Bacillaceae</taxon>
        <taxon>Salicibibacter</taxon>
    </lineage>
</organism>
<dbReference type="AlphaFoldDB" id="A0A7T6Z9G4"/>
<evidence type="ECO:0000256" key="1">
    <source>
        <dbReference type="ARBA" id="ARBA00023224"/>
    </source>
</evidence>
<comment type="similarity">
    <text evidence="2">Belongs to the methyl-accepting chemotaxis (MCP) protein family.</text>
</comment>
<proteinExistence type="inferred from homology"/>
<accession>A0A7T6Z9G4</accession>
<dbReference type="PRINTS" id="PR00260">
    <property type="entry name" value="CHEMTRNSDUCR"/>
</dbReference>
<dbReference type="PROSITE" id="PS50111">
    <property type="entry name" value="CHEMOTAXIS_TRANSDUC_2"/>
    <property type="match status" value="1"/>
</dbReference>
<dbReference type="GO" id="GO:0006935">
    <property type="term" value="P:chemotaxis"/>
    <property type="evidence" value="ECO:0007669"/>
    <property type="project" value="InterPro"/>
</dbReference>
<dbReference type="SMART" id="SM00283">
    <property type="entry name" value="MA"/>
    <property type="match status" value="1"/>
</dbReference>
<dbReference type="Pfam" id="PF11563">
    <property type="entry name" value="Protoglobin"/>
    <property type="match status" value="1"/>
</dbReference>
<evidence type="ECO:0000256" key="4">
    <source>
        <dbReference type="SAM" id="Coils"/>
    </source>
</evidence>
<dbReference type="CDD" id="cd01068">
    <property type="entry name" value="globin_sensor"/>
    <property type="match status" value="1"/>
</dbReference>
<feature type="coiled-coil region" evidence="4">
    <location>
        <begin position="370"/>
        <end position="397"/>
    </location>
</feature>
<evidence type="ECO:0000256" key="3">
    <source>
        <dbReference type="PROSITE-ProRule" id="PRU00284"/>
    </source>
</evidence>
<dbReference type="Pfam" id="PF00015">
    <property type="entry name" value="MCPsignal"/>
    <property type="match status" value="1"/>
</dbReference>
<dbReference type="Proteomes" id="UP000595349">
    <property type="component" value="Chromosome"/>
</dbReference>
<feature type="domain" description="Methyl-accepting transducer" evidence="5">
    <location>
        <begin position="196"/>
        <end position="423"/>
    </location>
</feature>
<keyword evidence="1 3" id="KW-0807">Transducer</keyword>
<dbReference type="InterPro" id="IPR044398">
    <property type="entry name" value="Globin-sensor_dom"/>
</dbReference>
<dbReference type="KEGG" id="scib:HUG20_05320"/>
<dbReference type="InterPro" id="IPR009050">
    <property type="entry name" value="Globin-like_sf"/>
</dbReference>
<evidence type="ECO:0000313" key="6">
    <source>
        <dbReference type="EMBL" id="QQK79365.1"/>
    </source>
</evidence>
<keyword evidence="4" id="KW-0175">Coiled coil</keyword>
<keyword evidence="7" id="KW-1185">Reference proteome</keyword>
<gene>
    <name evidence="6" type="ORF">HUG20_05320</name>
</gene>
<dbReference type="GO" id="GO:0019825">
    <property type="term" value="F:oxygen binding"/>
    <property type="evidence" value="ECO:0007669"/>
    <property type="project" value="InterPro"/>
</dbReference>
<evidence type="ECO:0000256" key="2">
    <source>
        <dbReference type="ARBA" id="ARBA00029447"/>
    </source>
</evidence>
<name>A0A7T6Z9G4_9BACI</name>
<dbReference type="GO" id="GO:0007165">
    <property type="term" value="P:signal transduction"/>
    <property type="evidence" value="ECO:0007669"/>
    <property type="project" value="UniProtKB-KW"/>
</dbReference>
<evidence type="ECO:0000259" key="5">
    <source>
        <dbReference type="PROSITE" id="PS50111"/>
    </source>
</evidence>
<dbReference type="PANTHER" id="PTHR32089:SF118">
    <property type="entry name" value="HEME-BASED AEROTACTIC TRANSDUCER HEMAT"/>
    <property type="match status" value="1"/>
</dbReference>
<dbReference type="InterPro" id="IPR004089">
    <property type="entry name" value="MCPsignal_dom"/>
</dbReference>
<protein>
    <submittedName>
        <fullName evidence="6">Globin-coupled sensor protein</fullName>
    </submittedName>
</protein>
<dbReference type="EMBL" id="CP054706">
    <property type="protein sequence ID" value="QQK79365.1"/>
    <property type="molecule type" value="Genomic_DNA"/>
</dbReference>
<dbReference type="GO" id="GO:0016020">
    <property type="term" value="C:membrane"/>
    <property type="evidence" value="ECO:0007669"/>
    <property type="project" value="InterPro"/>
</dbReference>
<dbReference type="SUPFAM" id="SSF46458">
    <property type="entry name" value="Globin-like"/>
    <property type="match status" value="1"/>
</dbReference>
<dbReference type="InterPro" id="IPR039379">
    <property type="entry name" value="Protoglobin_sensor_dom"/>
</dbReference>